<proteinExistence type="predicted"/>
<dbReference type="Proteomes" id="UP000585474">
    <property type="component" value="Unassembled WGS sequence"/>
</dbReference>
<accession>A0A7J0DZC5</accession>
<organism evidence="2 3">
    <name type="scientific">Actinidia rufa</name>
    <dbReference type="NCBI Taxonomy" id="165716"/>
    <lineage>
        <taxon>Eukaryota</taxon>
        <taxon>Viridiplantae</taxon>
        <taxon>Streptophyta</taxon>
        <taxon>Embryophyta</taxon>
        <taxon>Tracheophyta</taxon>
        <taxon>Spermatophyta</taxon>
        <taxon>Magnoliopsida</taxon>
        <taxon>eudicotyledons</taxon>
        <taxon>Gunneridae</taxon>
        <taxon>Pentapetalae</taxon>
        <taxon>asterids</taxon>
        <taxon>Ericales</taxon>
        <taxon>Actinidiaceae</taxon>
        <taxon>Actinidia</taxon>
    </lineage>
</organism>
<evidence type="ECO:0000313" key="3">
    <source>
        <dbReference type="Proteomes" id="UP000585474"/>
    </source>
</evidence>
<protein>
    <submittedName>
        <fullName evidence="2">Uncharacterized protein</fullName>
    </submittedName>
</protein>
<evidence type="ECO:0000256" key="1">
    <source>
        <dbReference type="SAM" id="MobiDB-lite"/>
    </source>
</evidence>
<comment type="caution">
    <text evidence="2">The sequence shown here is derived from an EMBL/GenBank/DDBJ whole genome shotgun (WGS) entry which is preliminary data.</text>
</comment>
<keyword evidence="3" id="KW-1185">Reference proteome</keyword>
<sequence length="160" mass="17616">MKARRGTGGPIQPKHAKSPTFKLCLEFGEGKRTEGKGWEAIAPSRVFLIPLLGVKGVTAEGERICGRKWPSGEVSGGVIRYGCQRWDKLSEGPWRRWPKWDSHHSPQDGQRWQSKAGIAGGGEGVVGDSSTRFDNDTLEQMQDMSGVVLEYVTVCAMNKD</sequence>
<name>A0A7J0DZC5_9ERIC</name>
<feature type="region of interest" description="Disordered" evidence="1">
    <location>
        <begin position="98"/>
        <end position="130"/>
    </location>
</feature>
<dbReference type="AlphaFoldDB" id="A0A7J0DZC5"/>
<reference evidence="3" key="1">
    <citation type="submission" date="2019-07" db="EMBL/GenBank/DDBJ databases">
        <title>De Novo Assembly of kiwifruit Actinidia rufa.</title>
        <authorList>
            <person name="Sugita-Konishi S."/>
            <person name="Sato K."/>
            <person name="Mori E."/>
            <person name="Abe Y."/>
            <person name="Kisaki G."/>
            <person name="Hamano K."/>
            <person name="Suezawa K."/>
            <person name="Otani M."/>
            <person name="Fukuda T."/>
            <person name="Manabe T."/>
            <person name="Gomi K."/>
            <person name="Tabuchi M."/>
            <person name="Akimitsu K."/>
            <person name="Kataoka I."/>
        </authorList>
    </citation>
    <scope>NUCLEOTIDE SEQUENCE [LARGE SCALE GENOMIC DNA]</scope>
    <source>
        <strain evidence="3">cv. Fuchu</strain>
    </source>
</reference>
<evidence type="ECO:0000313" key="2">
    <source>
        <dbReference type="EMBL" id="GFS45229.1"/>
    </source>
</evidence>
<gene>
    <name evidence="2" type="ORF">Acr_00g0095010</name>
</gene>
<dbReference type="EMBL" id="BJWL01000445">
    <property type="protein sequence ID" value="GFS45229.1"/>
    <property type="molecule type" value="Genomic_DNA"/>
</dbReference>